<name>A0A212LST0_9FIRM</name>
<reference evidence="2" key="1">
    <citation type="submission" date="2016-08" db="EMBL/GenBank/DDBJ databases">
        <authorList>
            <person name="Seilhamer J.J."/>
        </authorList>
    </citation>
    <scope>NUCLEOTIDE SEQUENCE</scope>
    <source>
        <strain evidence="2">86</strain>
    </source>
</reference>
<dbReference type="SMART" id="SM00881">
    <property type="entry name" value="CoA_binding"/>
    <property type="match status" value="1"/>
</dbReference>
<dbReference type="PANTHER" id="PTHR33303">
    <property type="entry name" value="CYTOPLASMIC PROTEIN-RELATED"/>
    <property type="match status" value="1"/>
</dbReference>
<accession>A0A212LST0</accession>
<protein>
    <submittedName>
        <fullName evidence="2">CoA-binding domain containing protein</fullName>
    </submittedName>
</protein>
<dbReference type="AlphaFoldDB" id="A0A212LST0"/>
<dbReference type="SUPFAM" id="SSF51735">
    <property type="entry name" value="NAD(P)-binding Rossmann-fold domains"/>
    <property type="match status" value="1"/>
</dbReference>
<organism evidence="2">
    <name type="scientific">uncultured Sporomusa sp</name>
    <dbReference type="NCBI Taxonomy" id="307249"/>
    <lineage>
        <taxon>Bacteria</taxon>
        <taxon>Bacillati</taxon>
        <taxon>Bacillota</taxon>
        <taxon>Negativicutes</taxon>
        <taxon>Selenomonadales</taxon>
        <taxon>Sporomusaceae</taxon>
        <taxon>Sporomusa</taxon>
        <taxon>environmental samples</taxon>
    </lineage>
</organism>
<gene>
    <name evidence="2" type="ORF">KL86SPO_30739</name>
</gene>
<feature type="domain" description="CoA-binding" evidence="1">
    <location>
        <begin position="7"/>
        <end position="99"/>
    </location>
</feature>
<dbReference type="InterPro" id="IPR003781">
    <property type="entry name" value="CoA-bd"/>
</dbReference>
<evidence type="ECO:0000313" key="2">
    <source>
        <dbReference type="EMBL" id="SCM80561.1"/>
    </source>
</evidence>
<dbReference type="PANTHER" id="PTHR33303:SF2">
    <property type="entry name" value="COA-BINDING DOMAIN-CONTAINING PROTEIN"/>
    <property type="match status" value="1"/>
</dbReference>
<dbReference type="InterPro" id="IPR036291">
    <property type="entry name" value="NAD(P)-bd_dom_sf"/>
</dbReference>
<dbReference type="Gene3D" id="3.40.50.720">
    <property type="entry name" value="NAD(P)-binding Rossmann-like Domain"/>
    <property type="match status" value="1"/>
</dbReference>
<dbReference type="EMBL" id="FMJE01000003">
    <property type="protein sequence ID" value="SCM80561.1"/>
    <property type="molecule type" value="Genomic_DNA"/>
</dbReference>
<sequence length="129" mass="13887">MSHVDAMLQMKTWAVVGATNNKDKFGYKIFKALKEAGYQVYPVNPGVSEILGDTCYPALKDLPVVPEVVNVVVPPKIGEQIMNHCAELGIKNVWLQPGANAASVVTAAANIGLNVVDQNCVLVELCNHK</sequence>
<proteinExistence type="predicted"/>
<dbReference type="RefSeq" id="WP_075754871.1">
    <property type="nucleotide sequence ID" value="NZ_LT608335.1"/>
</dbReference>
<dbReference type="Pfam" id="PF13380">
    <property type="entry name" value="CoA_binding_2"/>
    <property type="match status" value="1"/>
</dbReference>
<evidence type="ECO:0000259" key="1">
    <source>
        <dbReference type="SMART" id="SM00881"/>
    </source>
</evidence>